<evidence type="ECO:0000313" key="1">
    <source>
        <dbReference type="EMBL" id="MCQ8895260.1"/>
    </source>
</evidence>
<protein>
    <submittedName>
        <fullName evidence="1">Uncharacterized protein</fullName>
    </submittedName>
</protein>
<dbReference type="Proteomes" id="UP001204142">
    <property type="component" value="Unassembled WGS sequence"/>
</dbReference>
<keyword evidence="2" id="KW-1185">Reference proteome</keyword>
<reference evidence="1 2" key="1">
    <citation type="submission" date="2022-07" db="EMBL/GenBank/DDBJ databases">
        <authorList>
            <person name="Xamxidin M."/>
            <person name="Wu M."/>
        </authorList>
    </citation>
    <scope>NUCLEOTIDE SEQUENCE [LARGE SCALE GENOMIC DNA]</scope>
    <source>
        <strain evidence="1 2">NBRC 111650</strain>
    </source>
</reference>
<evidence type="ECO:0000313" key="2">
    <source>
        <dbReference type="Proteomes" id="UP001204142"/>
    </source>
</evidence>
<accession>A0ABT1WCK8</accession>
<dbReference type="EMBL" id="JANIGO010000001">
    <property type="protein sequence ID" value="MCQ8895260.1"/>
    <property type="molecule type" value="Genomic_DNA"/>
</dbReference>
<proteinExistence type="predicted"/>
<gene>
    <name evidence="1" type="ORF">NQT62_02255</name>
</gene>
<comment type="caution">
    <text evidence="1">The sequence shown here is derived from an EMBL/GenBank/DDBJ whole genome shotgun (WGS) entry which is preliminary data.</text>
</comment>
<dbReference type="RefSeq" id="WP_256762938.1">
    <property type="nucleotide sequence ID" value="NZ_JANIGO010000001.1"/>
</dbReference>
<organism evidence="1 2">
    <name type="scientific">Limnobacter humi</name>
    <dbReference type="NCBI Taxonomy" id="1778671"/>
    <lineage>
        <taxon>Bacteria</taxon>
        <taxon>Pseudomonadati</taxon>
        <taxon>Pseudomonadota</taxon>
        <taxon>Betaproteobacteria</taxon>
        <taxon>Burkholderiales</taxon>
        <taxon>Burkholderiaceae</taxon>
        <taxon>Limnobacter</taxon>
    </lineage>
</organism>
<name>A0ABT1WCK8_9BURK</name>
<sequence length="181" mass="20044">MGWFSTKMDNNRMATSAGFMVCSAMLGANAEILEKAETFTNQQISRGNTLVGQTYALQGTASKLGRELLQAIGNLRQLNHDIGDLKGDLLERAHQMIFLANDYDKPRLLRQTGMSGKDMVEFVAEMTDESIGNLQLLANRNPNFIADIQTLDRADSIVNGTRATRAANSIPMLEFEDLNDR</sequence>